<evidence type="ECO:0000256" key="1">
    <source>
        <dbReference type="SAM" id="MobiDB-lite"/>
    </source>
</evidence>
<gene>
    <name evidence="2" type="ORF">B0T26DRAFT_275795</name>
</gene>
<evidence type="ECO:0000313" key="3">
    <source>
        <dbReference type="Proteomes" id="UP001172101"/>
    </source>
</evidence>
<comment type="caution">
    <text evidence="2">The sequence shown here is derived from an EMBL/GenBank/DDBJ whole genome shotgun (WGS) entry which is preliminary data.</text>
</comment>
<feature type="region of interest" description="Disordered" evidence="1">
    <location>
        <begin position="15"/>
        <end position="59"/>
    </location>
</feature>
<dbReference type="AlphaFoldDB" id="A0AA40AJI2"/>
<dbReference type="Proteomes" id="UP001172101">
    <property type="component" value="Unassembled WGS sequence"/>
</dbReference>
<reference evidence="2" key="1">
    <citation type="submission" date="2023-06" db="EMBL/GenBank/DDBJ databases">
        <title>Genome-scale phylogeny and comparative genomics of the fungal order Sordariales.</title>
        <authorList>
            <consortium name="Lawrence Berkeley National Laboratory"/>
            <person name="Hensen N."/>
            <person name="Bonometti L."/>
            <person name="Westerberg I."/>
            <person name="Brannstrom I.O."/>
            <person name="Guillou S."/>
            <person name="Cros-Aarteil S."/>
            <person name="Calhoun S."/>
            <person name="Haridas S."/>
            <person name="Kuo A."/>
            <person name="Mondo S."/>
            <person name="Pangilinan J."/>
            <person name="Riley R."/>
            <person name="LaButti K."/>
            <person name="Andreopoulos B."/>
            <person name="Lipzen A."/>
            <person name="Chen C."/>
            <person name="Yanf M."/>
            <person name="Daum C."/>
            <person name="Ng V."/>
            <person name="Clum A."/>
            <person name="Steindorff A."/>
            <person name="Ohm R."/>
            <person name="Martin F."/>
            <person name="Silar P."/>
            <person name="Natvig D."/>
            <person name="Lalanne C."/>
            <person name="Gautier V."/>
            <person name="Ament-velasquez S.L."/>
            <person name="Kruys A."/>
            <person name="Hutchinson M.I."/>
            <person name="Powell A.J."/>
            <person name="Barry K."/>
            <person name="Miller A.N."/>
            <person name="Grigoriev I.V."/>
            <person name="Debuchy R."/>
            <person name="Gladieux P."/>
            <person name="Thoren M.H."/>
            <person name="Johannesson H."/>
        </authorList>
    </citation>
    <scope>NUCLEOTIDE SEQUENCE</scope>
    <source>
        <strain evidence="2">SMH2392-1A</strain>
    </source>
</reference>
<keyword evidence="3" id="KW-1185">Reference proteome</keyword>
<organism evidence="2 3">
    <name type="scientific">Lasiosphaeria miniovina</name>
    <dbReference type="NCBI Taxonomy" id="1954250"/>
    <lineage>
        <taxon>Eukaryota</taxon>
        <taxon>Fungi</taxon>
        <taxon>Dikarya</taxon>
        <taxon>Ascomycota</taxon>
        <taxon>Pezizomycotina</taxon>
        <taxon>Sordariomycetes</taxon>
        <taxon>Sordariomycetidae</taxon>
        <taxon>Sordariales</taxon>
        <taxon>Lasiosphaeriaceae</taxon>
        <taxon>Lasiosphaeria</taxon>
    </lineage>
</organism>
<feature type="compositionally biased region" description="Gly residues" evidence="1">
    <location>
        <begin position="15"/>
        <end position="26"/>
    </location>
</feature>
<feature type="compositionally biased region" description="Basic residues" evidence="1">
    <location>
        <begin position="45"/>
        <end position="54"/>
    </location>
</feature>
<dbReference type="RefSeq" id="XP_060295816.1">
    <property type="nucleotide sequence ID" value="XM_060434128.1"/>
</dbReference>
<proteinExistence type="predicted"/>
<protein>
    <submittedName>
        <fullName evidence="2">Uncharacterized protein</fullName>
    </submittedName>
</protein>
<sequence length="263" mass="28407">MPWLAAMLPGVGDGASGGRHGHGGGWALAQTNPKETRPPSTRSGPRSRSRRYRTAHAPTLSDTSAFQVHGGCGPDVLQRSAVQCSPPTSGCFRLQLFSLCSERLPRSDVRSLADAGRLARFTDEMDGCVKPETGDGWSGVSVHDELENLFVAERKEACGAGVKTLARSLDTVLILCVRVLLPTGRKRRRRQGWSLGNDSHSVPAYPRFGLSIASLSSHRIIKSQLILLPYLNMTSTRACVPACQQPPGLVGRNRESLRSGKEL</sequence>
<evidence type="ECO:0000313" key="2">
    <source>
        <dbReference type="EMBL" id="KAK0717023.1"/>
    </source>
</evidence>
<dbReference type="EMBL" id="JAUIRO010000004">
    <property type="protein sequence ID" value="KAK0717023.1"/>
    <property type="molecule type" value="Genomic_DNA"/>
</dbReference>
<dbReference type="GeneID" id="85317398"/>
<name>A0AA40AJI2_9PEZI</name>
<accession>A0AA40AJI2</accession>